<evidence type="ECO:0000256" key="7">
    <source>
        <dbReference type="SAM" id="Phobius"/>
    </source>
</evidence>
<dbReference type="Proteomes" id="UP000305131">
    <property type="component" value="Unassembled WGS sequence"/>
</dbReference>
<evidence type="ECO:0000256" key="5">
    <source>
        <dbReference type="ARBA" id="ARBA00022989"/>
    </source>
</evidence>
<comment type="caution">
    <text evidence="8">The sequence shown here is derived from an EMBL/GenBank/DDBJ whole genome shotgun (WGS) entry which is preliminary data.</text>
</comment>
<feature type="transmembrane region" description="Helical" evidence="7">
    <location>
        <begin position="107"/>
        <end position="130"/>
    </location>
</feature>
<evidence type="ECO:0000256" key="1">
    <source>
        <dbReference type="ARBA" id="ARBA00004651"/>
    </source>
</evidence>
<reference evidence="8 9" key="1">
    <citation type="submission" date="2019-05" db="EMBL/GenBank/DDBJ databases">
        <authorList>
            <person name="Zhou X."/>
        </authorList>
    </citation>
    <scope>NUCLEOTIDE SEQUENCE [LARGE SCALE GENOMIC DNA]</scope>
    <source>
        <strain evidence="8 9">DSM 432</strain>
    </source>
</reference>
<dbReference type="PANTHER" id="PTHR33452">
    <property type="entry name" value="OXIDOREDUCTASE CATD-RELATED"/>
    <property type="match status" value="1"/>
</dbReference>
<feature type="transmembrane region" description="Helical" evidence="7">
    <location>
        <begin position="73"/>
        <end position="95"/>
    </location>
</feature>
<keyword evidence="5 7" id="KW-1133">Transmembrane helix</keyword>
<evidence type="ECO:0000313" key="9">
    <source>
        <dbReference type="Proteomes" id="UP000305131"/>
    </source>
</evidence>
<dbReference type="EMBL" id="VAUP01000031">
    <property type="protein sequence ID" value="TLX42091.1"/>
    <property type="molecule type" value="Genomic_DNA"/>
</dbReference>
<dbReference type="InterPro" id="IPR032808">
    <property type="entry name" value="DoxX"/>
</dbReference>
<evidence type="ECO:0000256" key="4">
    <source>
        <dbReference type="ARBA" id="ARBA00022692"/>
    </source>
</evidence>
<dbReference type="InterPro" id="IPR051907">
    <property type="entry name" value="DoxX-like_oxidoreductase"/>
</dbReference>
<keyword evidence="4 7" id="KW-0812">Transmembrane</keyword>
<organism evidence="8 9">
    <name type="scientific">Xanthobacter autotrophicus</name>
    <dbReference type="NCBI Taxonomy" id="280"/>
    <lineage>
        <taxon>Bacteria</taxon>
        <taxon>Pseudomonadati</taxon>
        <taxon>Pseudomonadota</taxon>
        <taxon>Alphaproteobacteria</taxon>
        <taxon>Hyphomicrobiales</taxon>
        <taxon>Xanthobacteraceae</taxon>
        <taxon>Xanthobacter</taxon>
    </lineage>
</organism>
<accession>A0A6C1KEA9</accession>
<feature type="transmembrane region" description="Helical" evidence="7">
    <location>
        <begin position="7"/>
        <end position="28"/>
    </location>
</feature>
<keyword evidence="3" id="KW-1003">Cell membrane</keyword>
<dbReference type="PANTHER" id="PTHR33452:SF1">
    <property type="entry name" value="INNER MEMBRANE PROTEIN YPHA-RELATED"/>
    <property type="match status" value="1"/>
</dbReference>
<sequence length="136" mass="14121">MRILDDLALLAGRLLMASLFLPAGIGKISKVAGFAASLAAKGVPMPTLMAYLTIAVEIGGGLLLILGVIPRIVAVVLAGFVVIATATSHVFWTIADPGAAAGQQIHFFKNAAIMGGLLFYFVAGPGRFALGRKEWN</sequence>
<dbReference type="GeneID" id="95774688"/>
<feature type="transmembrane region" description="Helical" evidence="7">
    <location>
        <begin position="48"/>
        <end position="66"/>
    </location>
</feature>
<dbReference type="AlphaFoldDB" id="A0A6C1KEA9"/>
<proteinExistence type="inferred from homology"/>
<protein>
    <submittedName>
        <fullName evidence="8">DoxX family protein</fullName>
    </submittedName>
</protein>
<name>A0A6C1KEA9_XANAU</name>
<dbReference type="Pfam" id="PF07681">
    <property type="entry name" value="DoxX"/>
    <property type="match status" value="1"/>
</dbReference>
<comment type="similarity">
    <text evidence="2">Belongs to the DoxX family.</text>
</comment>
<dbReference type="RefSeq" id="WP_138400232.1">
    <property type="nucleotide sequence ID" value="NZ_JBAFVI010000010.1"/>
</dbReference>
<evidence type="ECO:0000256" key="3">
    <source>
        <dbReference type="ARBA" id="ARBA00022475"/>
    </source>
</evidence>
<evidence type="ECO:0000256" key="2">
    <source>
        <dbReference type="ARBA" id="ARBA00006679"/>
    </source>
</evidence>
<dbReference type="GO" id="GO:0005886">
    <property type="term" value="C:plasma membrane"/>
    <property type="evidence" value="ECO:0007669"/>
    <property type="project" value="UniProtKB-SubCell"/>
</dbReference>
<comment type="subcellular location">
    <subcellularLocation>
        <location evidence="1">Cell membrane</location>
        <topology evidence="1">Multi-pass membrane protein</topology>
    </subcellularLocation>
</comment>
<evidence type="ECO:0000256" key="6">
    <source>
        <dbReference type="ARBA" id="ARBA00023136"/>
    </source>
</evidence>
<dbReference type="OrthoDB" id="9810206at2"/>
<evidence type="ECO:0000313" key="8">
    <source>
        <dbReference type="EMBL" id="TLX42091.1"/>
    </source>
</evidence>
<gene>
    <name evidence="8" type="ORF">FBQ73_14630</name>
</gene>
<keyword evidence="6 7" id="KW-0472">Membrane</keyword>